<dbReference type="RefSeq" id="WP_041556345.1">
    <property type="nucleotide sequence ID" value="NZ_JABWDG010000085.1"/>
</dbReference>
<dbReference type="InterPro" id="IPR033428">
    <property type="entry name" value="DUF5118"/>
</dbReference>
<dbReference type="PANTHER" id="PTHR38478">
    <property type="entry name" value="PEPTIDASE M1A AND M12B"/>
    <property type="match status" value="1"/>
</dbReference>
<feature type="domain" description="DUF5118" evidence="2">
    <location>
        <begin position="26"/>
        <end position="72"/>
    </location>
</feature>
<sequence length="659" mass="75844">MCRIVINICLVLLFSVSNVAGQLQNYDSFRQQKGLVSKLGILTVHQHKNRVYLELTESLFGRDFVYVAQVNKGAEMVARPLPSVGVFQFRLGENDKIYFCQDKYQERIVSPKHPLAKVFEDSNMQPVSDVFDIVAVDSICGRYVIDLTDVLTKGRKWAQVKFPQLRETRRDMELTEIVANDEGVVFTFNKEFSYVYPMNAAGVKGIEGTITVELGGMLRLLPQDNMSTKTVGNAQGFRSVKYSVYGKYPYGVEQDSLLVRWRLQIPKDKKKNYNRGQKVLPENPLVFYVEQSFPDRWFPYIVKAVRYWNKVFEGIGYKDALLVRKLENDVSSVTPKALIAYDLSDPVVANNLIFHPATGEILHCRINIGHGLWKEERERYYLLNGLDDNGSFIDFDSQKMAGELLCRVLSEEIGQVLGLQTIESKSAKEDLVRYAYGNTLLEGGIEKKNVIADSLRRVEKQIQTIQTVYRGIVDGKVKNCILQETDEGKKYICDVRNRLYKENLLRSVALLQTVTNSEDLKAIMHFFNVYAAEVNIGSDYMQDVLKCMMDEQVLRHLEKVELFEDWFSVIQSVFEGKSIDIQHLREEEVNLYWNIVDVLVEQATRMKISACDDDFQAVFYFKLQELYSQFANLEKTCSDKFAIIFYKRLLKKIEAVVIP</sequence>
<evidence type="ECO:0000313" key="3">
    <source>
        <dbReference type="EMBL" id="RGV27493.1"/>
    </source>
</evidence>
<dbReference type="Proteomes" id="UP000283426">
    <property type="component" value="Unassembled WGS sequence"/>
</dbReference>
<accession>A0A412WJU1</accession>
<dbReference type="Pfam" id="PF17148">
    <property type="entry name" value="DUF5117"/>
    <property type="match status" value="1"/>
</dbReference>
<evidence type="ECO:0000313" key="4">
    <source>
        <dbReference type="Proteomes" id="UP000283426"/>
    </source>
</evidence>
<evidence type="ECO:0000259" key="2">
    <source>
        <dbReference type="Pfam" id="PF17162"/>
    </source>
</evidence>
<name>A0A412WJU1_9BACT</name>
<feature type="domain" description="DUF5117" evidence="1">
    <location>
        <begin position="86"/>
        <end position="264"/>
    </location>
</feature>
<dbReference type="PANTHER" id="PTHR38478:SF1">
    <property type="entry name" value="ZINC DEPENDENT METALLOPROTEASE DOMAIN LIPOPROTEIN"/>
    <property type="match status" value="1"/>
</dbReference>
<dbReference type="EMBL" id="QRYW01000013">
    <property type="protein sequence ID" value="RGV27493.1"/>
    <property type="molecule type" value="Genomic_DNA"/>
</dbReference>
<dbReference type="Pfam" id="PF17162">
    <property type="entry name" value="DUF5118"/>
    <property type="match status" value="1"/>
</dbReference>
<gene>
    <name evidence="3" type="ORF">DWW24_07315</name>
</gene>
<protein>
    <submittedName>
        <fullName evidence="3">DUF5117 domain-containing protein</fullName>
    </submittedName>
</protein>
<evidence type="ECO:0000259" key="1">
    <source>
        <dbReference type="Pfam" id="PF17148"/>
    </source>
</evidence>
<reference evidence="3 4" key="1">
    <citation type="submission" date="2018-08" db="EMBL/GenBank/DDBJ databases">
        <title>A genome reference for cultivated species of the human gut microbiota.</title>
        <authorList>
            <person name="Zou Y."/>
            <person name="Xue W."/>
            <person name="Luo G."/>
        </authorList>
    </citation>
    <scope>NUCLEOTIDE SEQUENCE [LARGE SCALE GENOMIC DNA]</scope>
    <source>
        <strain evidence="3 4">AF14-6AC</strain>
    </source>
</reference>
<dbReference type="GeneID" id="61273922"/>
<dbReference type="AlphaFoldDB" id="A0A412WJU1"/>
<proteinExistence type="predicted"/>
<comment type="caution">
    <text evidence="3">The sequence shown here is derived from an EMBL/GenBank/DDBJ whole genome shotgun (WGS) entry which is preliminary data.</text>
</comment>
<dbReference type="InterPro" id="IPR033413">
    <property type="entry name" value="DUF5117"/>
</dbReference>
<organism evidence="3 4">
    <name type="scientific">Odoribacter splanchnicus</name>
    <dbReference type="NCBI Taxonomy" id="28118"/>
    <lineage>
        <taxon>Bacteria</taxon>
        <taxon>Pseudomonadati</taxon>
        <taxon>Bacteroidota</taxon>
        <taxon>Bacteroidia</taxon>
        <taxon>Bacteroidales</taxon>
        <taxon>Odoribacteraceae</taxon>
        <taxon>Odoribacter</taxon>
    </lineage>
</organism>